<evidence type="ECO:0000256" key="2">
    <source>
        <dbReference type="ARBA" id="ARBA00022676"/>
    </source>
</evidence>
<keyword evidence="3" id="KW-0808">Transferase</keyword>
<dbReference type="SUPFAM" id="SSF53756">
    <property type="entry name" value="UDP-Glycosyltransferase/glycogen phosphorylase"/>
    <property type="match status" value="1"/>
</dbReference>
<evidence type="ECO:0000256" key="1">
    <source>
        <dbReference type="ARBA" id="ARBA00009995"/>
    </source>
</evidence>
<dbReference type="Pfam" id="PF00201">
    <property type="entry name" value="UDPGT"/>
    <property type="match status" value="1"/>
</dbReference>
<dbReference type="InterPro" id="IPR050271">
    <property type="entry name" value="UDP-glycosyltransferase"/>
</dbReference>
<evidence type="ECO:0000256" key="3">
    <source>
        <dbReference type="ARBA" id="ARBA00022679"/>
    </source>
</evidence>
<dbReference type="PROSITE" id="PS51257">
    <property type="entry name" value="PROKAR_LIPOPROTEIN"/>
    <property type="match status" value="1"/>
</dbReference>
<proteinExistence type="inferred from homology"/>
<keyword evidence="5" id="KW-1185">Reference proteome</keyword>
<sequence length="530" mass="60752">MDSKALFLFLCSSVMSVSCIHGAKLLFAPLDLGYNSRVTNMLKLCNLMYKQGHDISVLWSELLQKHELYEMNEKNNLKMMEQYDIITYKTPVLNGTGNQNWLDDMIGLPMSQQNEPTRPVILSNLELTLKDQTAWKRLTEVKYDLIITDEYVFVTRILGAQFDIPVIAYINWGPFSIQGSLLAPINPSYIPIDLSQPYSDSMTFMERLWNTWEHIKLYKSSITTFGKAKEICLKYSRIIKPSACENLPDFYKTVSLILMNRHNVLHYPAPFMPHVISIADFFLDPPKQLDAYYNDIVENSGSHGVILVSFGSLFRRLSDTRAAMFARAFAAMPQTVIWSYDGDKPEGLGANTIIDKWIPQKDLMSHPNIKLVVHQCGMTSTFQTIHYAQPTVNIPFFLDQVYNCEKLANRVKSGELLRVEGLTSEILLKAMKNVISNATYKANAEKASKILSDNDMDPSDKAIYWIEYVLRHKGAHHLRSQGMNNLSFCQYYLLDIIGLVLLIVIFILYVVVSLVKFLGRKIWPYKQKRD</sequence>
<dbReference type="InterPro" id="IPR002213">
    <property type="entry name" value="UDP_glucos_trans"/>
</dbReference>
<organism evidence="4 5">
    <name type="scientific">Owenia fusiformis</name>
    <name type="common">Polychaete worm</name>
    <dbReference type="NCBI Taxonomy" id="6347"/>
    <lineage>
        <taxon>Eukaryota</taxon>
        <taxon>Metazoa</taxon>
        <taxon>Spiralia</taxon>
        <taxon>Lophotrochozoa</taxon>
        <taxon>Annelida</taxon>
        <taxon>Polychaeta</taxon>
        <taxon>Sedentaria</taxon>
        <taxon>Canalipalpata</taxon>
        <taxon>Sabellida</taxon>
        <taxon>Oweniida</taxon>
        <taxon>Oweniidae</taxon>
        <taxon>Owenia</taxon>
    </lineage>
</organism>
<dbReference type="FunFam" id="3.40.50.2000:FF:000021">
    <property type="entry name" value="UDP-glucuronosyltransferase"/>
    <property type="match status" value="1"/>
</dbReference>
<accession>A0A8J1Y0C7</accession>
<dbReference type="AlphaFoldDB" id="A0A8J1Y0C7"/>
<reference evidence="4" key="1">
    <citation type="submission" date="2022-03" db="EMBL/GenBank/DDBJ databases">
        <authorList>
            <person name="Martin C."/>
        </authorList>
    </citation>
    <scope>NUCLEOTIDE SEQUENCE</scope>
</reference>
<dbReference type="Proteomes" id="UP000749559">
    <property type="component" value="Unassembled WGS sequence"/>
</dbReference>
<dbReference type="OrthoDB" id="6106008at2759"/>
<gene>
    <name evidence="4" type="ORF">OFUS_LOCUS1237</name>
</gene>
<evidence type="ECO:0000313" key="4">
    <source>
        <dbReference type="EMBL" id="CAH1773667.1"/>
    </source>
</evidence>
<dbReference type="Gene3D" id="3.40.50.2000">
    <property type="entry name" value="Glycogen Phosphorylase B"/>
    <property type="match status" value="1"/>
</dbReference>
<keyword evidence="2" id="KW-0328">Glycosyltransferase</keyword>
<comment type="caution">
    <text evidence="4">The sequence shown here is derived from an EMBL/GenBank/DDBJ whole genome shotgun (WGS) entry which is preliminary data.</text>
</comment>
<dbReference type="PANTHER" id="PTHR48043:SF145">
    <property type="entry name" value="FI06409P-RELATED"/>
    <property type="match status" value="1"/>
</dbReference>
<comment type="similarity">
    <text evidence="1">Belongs to the UDP-glycosyltransferase family.</text>
</comment>
<dbReference type="GO" id="GO:0008194">
    <property type="term" value="F:UDP-glycosyltransferase activity"/>
    <property type="evidence" value="ECO:0007669"/>
    <property type="project" value="InterPro"/>
</dbReference>
<evidence type="ECO:0000313" key="5">
    <source>
        <dbReference type="Proteomes" id="UP000749559"/>
    </source>
</evidence>
<name>A0A8J1Y0C7_OWEFU</name>
<dbReference type="EMBL" id="CAIIXF020000001">
    <property type="protein sequence ID" value="CAH1773667.1"/>
    <property type="molecule type" value="Genomic_DNA"/>
</dbReference>
<dbReference type="PANTHER" id="PTHR48043">
    <property type="entry name" value="EG:EG0003.4 PROTEIN-RELATED"/>
    <property type="match status" value="1"/>
</dbReference>
<protein>
    <submittedName>
        <fullName evidence="4">Uncharacterized protein</fullName>
    </submittedName>
</protein>
<dbReference type="CDD" id="cd03784">
    <property type="entry name" value="GT1_Gtf-like"/>
    <property type="match status" value="1"/>
</dbReference>